<dbReference type="RefSeq" id="WP_261237755.1">
    <property type="nucleotide sequence ID" value="NZ_JAMXFA010000079.1"/>
</dbReference>
<name>A0ABT2NIQ4_9CYAN</name>
<feature type="compositionally biased region" description="Low complexity" evidence="1">
    <location>
        <begin position="8"/>
        <end position="22"/>
    </location>
</feature>
<accession>A0ABT2NIQ4</accession>
<keyword evidence="3" id="KW-1185">Reference proteome</keyword>
<feature type="region of interest" description="Disordered" evidence="1">
    <location>
        <begin position="1"/>
        <end position="29"/>
    </location>
</feature>
<comment type="caution">
    <text evidence="2">The sequence shown here is derived from an EMBL/GenBank/DDBJ whole genome shotgun (WGS) entry which is preliminary data.</text>
</comment>
<proteinExistence type="predicted"/>
<dbReference type="EMBL" id="JAMXFA010000079">
    <property type="protein sequence ID" value="MCT7981600.1"/>
    <property type="molecule type" value="Genomic_DNA"/>
</dbReference>
<organism evidence="2 3">
    <name type="scientific">Laspinema olomoucense D3b</name>
    <dbReference type="NCBI Taxonomy" id="2953688"/>
    <lineage>
        <taxon>Bacteria</taxon>
        <taxon>Bacillati</taxon>
        <taxon>Cyanobacteriota</taxon>
        <taxon>Cyanophyceae</taxon>
        <taxon>Oscillatoriophycideae</taxon>
        <taxon>Oscillatoriales</taxon>
        <taxon>Laspinemataceae</taxon>
        <taxon>Laspinema</taxon>
        <taxon>Laspinema olomoucense</taxon>
    </lineage>
</organism>
<dbReference type="Proteomes" id="UP001525961">
    <property type="component" value="Unassembled WGS sequence"/>
</dbReference>
<evidence type="ECO:0000313" key="3">
    <source>
        <dbReference type="Proteomes" id="UP001525961"/>
    </source>
</evidence>
<evidence type="ECO:0000313" key="2">
    <source>
        <dbReference type="EMBL" id="MCT7981600.1"/>
    </source>
</evidence>
<sequence>MATKKATETTNNQDTNQVNNPTSQNGCKHSEIRNNFRAQTLLEQGKLDAEKDARIYFQAYNQHLNSLLDRGTVALSKKRLTECNLYPDFEVVESTVIEEMKAFSPGENATLFLPQ</sequence>
<protein>
    <submittedName>
        <fullName evidence="2">Uncharacterized protein</fullName>
    </submittedName>
</protein>
<gene>
    <name evidence="2" type="ORF">NG792_28150</name>
</gene>
<reference evidence="2 3" key="1">
    <citation type="journal article" date="2022" name="Front. Microbiol.">
        <title>High genomic differentiation and limited gene flow indicate recent cryptic speciation within the genus Laspinema (cyanobacteria).</title>
        <authorList>
            <person name="Stanojkovic A."/>
            <person name="Skoupy S."/>
            <person name="Skaloud P."/>
            <person name="Dvorak P."/>
        </authorList>
    </citation>
    <scope>NUCLEOTIDE SEQUENCE [LARGE SCALE GENOMIC DNA]</scope>
    <source>
        <strain evidence="2 3">D3b</strain>
    </source>
</reference>
<evidence type="ECO:0000256" key="1">
    <source>
        <dbReference type="SAM" id="MobiDB-lite"/>
    </source>
</evidence>